<dbReference type="Pfam" id="PF17956">
    <property type="entry name" value="NAPRTase_C"/>
    <property type="match status" value="1"/>
</dbReference>
<evidence type="ECO:0000256" key="4">
    <source>
        <dbReference type="ARBA" id="ARBA00022598"/>
    </source>
</evidence>
<dbReference type="PANTHER" id="PTHR11098:SF1">
    <property type="entry name" value="NICOTINATE PHOSPHORIBOSYLTRANSFERASE"/>
    <property type="match status" value="1"/>
</dbReference>
<dbReference type="OrthoDB" id="193380at2759"/>
<comment type="caution">
    <text evidence="8">The sequence shown here is derived from an EMBL/GenBank/DDBJ whole genome shotgun (WGS) entry which is preliminary data.</text>
</comment>
<dbReference type="InterPro" id="IPR036068">
    <property type="entry name" value="Nicotinate_pribotase-like_C"/>
</dbReference>
<evidence type="ECO:0000256" key="1">
    <source>
        <dbReference type="ARBA" id="ARBA00004952"/>
    </source>
</evidence>
<dbReference type="VEuPathDB" id="CryptoDB:GNI_126310"/>
<dbReference type="eggNOG" id="KOG2511">
    <property type="taxonomic scope" value="Eukaryota"/>
</dbReference>
<sequence length="160" mass="18423">MVYKLCDIDNVPVMKISQEIAKTTLPGCKEVYRLFDSQGVPILDFIDLVSNPAPKQKEKVYCQHVTVDSKRCYVIPSKVESILKLIWNDGLAVFDGQETDLSYHDYLSTCRARCISRLKQARRDLLRPTNPAPYKISTSKEYAELYKELWDSKAPVILYK</sequence>
<evidence type="ECO:0000313" key="9">
    <source>
        <dbReference type="Proteomes" id="UP000019763"/>
    </source>
</evidence>
<evidence type="ECO:0000313" key="8">
    <source>
        <dbReference type="EMBL" id="EZG50133.1"/>
    </source>
</evidence>
<dbReference type="Gene3D" id="3.20.140.10">
    <property type="entry name" value="nicotinate phosphoribosyltransferase"/>
    <property type="match status" value="1"/>
</dbReference>
<dbReference type="PANTHER" id="PTHR11098">
    <property type="entry name" value="NICOTINATE PHOSPHORIBOSYLTRANSFERASE"/>
    <property type="match status" value="1"/>
</dbReference>
<dbReference type="GO" id="GO:0004516">
    <property type="term" value="F:nicotinate phosphoribosyltransferase activity"/>
    <property type="evidence" value="ECO:0007669"/>
    <property type="project" value="UniProtKB-EC"/>
</dbReference>
<dbReference type="GO" id="GO:0005829">
    <property type="term" value="C:cytosol"/>
    <property type="evidence" value="ECO:0007669"/>
    <property type="project" value="TreeGrafter"/>
</dbReference>
<protein>
    <recommendedName>
        <fullName evidence="2">nicotinate phosphoribosyltransferase</fullName>
        <ecNumber evidence="2">6.3.4.21</ecNumber>
    </recommendedName>
</protein>
<evidence type="ECO:0000256" key="2">
    <source>
        <dbReference type="ARBA" id="ARBA00013236"/>
    </source>
</evidence>
<dbReference type="GeneID" id="22914445"/>
<keyword evidence="9" id="KW-1185">Reference proteome</keyword>
<dbReference type="GO" id="GO:0016757">
    <property type="term" value="F:glycosyltransferase activity"/>
    <property type="evidence" value="ECO:0007669"/>
    <property type="project" value="UniProtKB-KW"/>
</dbReference>
<comment type="catalytic activity">
    <reaction evidence="6">
        <text>5-phospho-alpha-D-ribose 1-diphosphate + nicotinate + ATP + H2O = nicotinate beta-D-ribonucleotide + ADP + phosphate + diphosphate</text>
        <dbReference type="Rhea" id="RHEA:36163"/>
        <dbReference type="ChEBI" id="CHEBI:15377"/>
        <dbReference type="ChEBI" id="CHEBI:30616"/>
        <dbReference type="ChEBI" id="CHEBI:32544"/>
        <dbReference type="ChEBI" id="CHEBI:33019"/>
        <dbReference type="ChEBI" id="CHEBI:43474"/>
        <dbReference type="ChEBI" id="CHEBI:57502"/>
        <dbReference type="ChEBI" id="CHEBI:58017"/>
        <dbReference type="ChEBI" id="CHEBI:456216"/>
        <dbReference type="EC" id="6.3.4.21"/>
    </reaction>
</comment>
<name>A0A023B2G1_GRENI</name>
<dbReference type="InterPro" id="IPR007229">
    <property type="entry name" value="Nic_PRibTrfase-Fam"/>
</dbReference>
<keyword evidence="5" id="KW-0662">Pyridine nucleotide biosynthesis</keyword>
<keyword evidence="8" id="KW-0808">Transferase</keyword>
<keyword evidence="3" id="KW-0597">Phosphoprotein</keyword>
<keyword evidence="8" id="KW-0328">Glycosyltransferase</keyword>
<organism evidence="8 9">
    <name type="scientific">Gregarina niphandrodes</name>
    <name type="common">Septate eugregarine</name>
    <dbReference type="NCBI Taxonomy" id="110365"/>
    <lineage>
        <taxon>Eukaryota</taxon>
        <taxon>Sar</taxon>
        <taxon>Alveolata</taxon>
        <taxon>Apicomplexa</taxon>
        <taxon>Conoidasida</taxon>
        <taxon>Gregarinasina</taxon>
        <taxon>Eugregarinorida</taxon>
        <taxon>Gregarinidae</taxon>
        <taxon>Gregarina</taxon>
    </lineage>
</organism>
<evidence type="ECO:0000256" key="6">
    <source>
        <dbReference type="ARBA" id="ARBA00048668"/>
    </source>
</evidence>
<dbReference type="SUPFAM" id="SSF51690">
    <property type="entry name" value="Nicotinate/Quinolinate PRTase C-terminal domain-like"/>
    <property type="match status" value="1"/>
</dbReference>
<gene>
    <name evidence="8" type="ORF">GNI_126310</name>
</gene>
<keyword evidence="4 8" id="KW-0436">Ligase</keyword>
<feature type="domain" description="Nicotinate phosphoribosyltransferase C-terminal" evidence="7">
    <location>
        <begin position="29"/>
        <end position="145"/>
    </location>
</feature>
<evidence type="ECO:0000259" key="7">
    <source>
        <dbReference type="Pfam" id="PF17956"/>
    </source>
</evidence>
<dbReference type="UniPathway" id="UPA00253">
    <property type="reaction ID" value="UER00457"/>
</dbReference>
<comment type="pathway">
    <text evidence="1">Cofactor biosynthesis; NAD(+) biosynthesis; nicotinate D-ribonucleotide from nicotinate: step 1/1.</text>
</comment>
<dbReference type="Proteomes" id="UP000019763">
    <property type="component" value="Unassembled WGS sequence"/>
</dbReference>
<dbReference type="AlphaFoldDB" id="A0A023B2G1"/>
<dbReference type="InterPro" id="IPR041619">
    <property type="entry name" value="NAPRTase_C"/>
</dbReference>
<accession>A0A023B2G1</accession>
<evidence type="ECO:0000256" key="3">
    <source>
        <dbReference type="ARBA" id="ARBA00022553"/>
    </source>
</evidence>
<dbReference type="EMBL" id="AFNH02000941">
    <property type="protein sequence ID" value="EZG50133.1"/>
    <property type="molecule type" value="Genomic_DNA"/>
</dbReference>
<proteinExistence type="predicted"/>
<dbReference type="GO" id="GO:0034355">
    <property type="term" value="P:NAD+ biosynthetic process via the salvage pathway"/>
    <property type="evidence" value="ECO:0007669"/>
    <property type="project" value="TreeGrafter"/>
</dbReference>
<dbReference type="EC" id="6.3.4.21" evidence="2"/>
<evidence type="ECO:0000256" key="5">
    <source>
        <dbReference type="ARBA" id="ARBA00022642"/>
    </source>
</evidence>
<reference evidence="8" key="1">
    <citation type="submission" date="2013-12" db="EMBL/GenBank/DDBJ databases">
        <authorList>
            <person name="Omoto C.K."/>
            <person name="Sibley D."/>
            <person name="Venepally P."/>
            <person name="Hadjithomas M."/>
            <person name="Karamycheva S."/>
            <person name="Brunk B."/>
            <person name="Roos D."/>
            <person name="Caler E."/>
            <person name="Lorenzi H."/>
        </authorList>
    </citation>
    <scope>NUCLEOTIDE SEQUENCE</scope>
</reference>
<dbReference type="RefSeq" id="XP_011132024.1">
    <property type="nucleotide sequence ID" value="XM_011133722.1"/>
</dbReference>